<sequence length="110" mass="12041">MYVVDIHHFLLSQLLHYLCFAGHLIMLPDSEGLTLPDPLSIGNRMWICFCILGTVSIQCHLSILSMSSSGDTWKSLVFGWVNTNNTTLSLLSSNAESALGFLHCSRGAVA</sequence>
<dbReference type="AlphaFoldDB" id="A0A1D6FLE5"/>
<protein>
    <submittedName>
        <fullName evidence="1">Pentatricopeptide repeat-containing protein mitochondrial</fullName>
    </submittedName>
</protein>
<dbReference type="EMBL" id="CM000784">
    <property type="protein sequence ID" value="AQK92520.1"/>
    <property type="molecule type" value="Genomic_DNA"/>
</dbReference>
<organism evidence="1">
    <name type="scientific">Zea mays</name>
    <name type="common">Maize</name>
    <dbReference type="NCBI Taxonomy" id="4577"/>
    <lineage>
        <taxon>Eukaryota</taxon>
        <taxon>Viridiplantae</taxon>
        <taxon>Streptophyta</taxon>
        <taxon>Embryophyta</taxon>
        <taxon>Tracheophyta</taxon>
        <taxon>Spermatophyta</taxon>
        <taxon>Magnoliopsida</taxon>
        <taxon>Liliopsida</taxon>
        <taxon>Poales</taxon>
        <taxon>Poaceae</taxon>
        <taxon>PACMAD clade</taxon>
        <taxon>Panicoideae</taxon>
        <taxon>Andropogonodae</taxon>
        <taxon>Andropogoneae</taxon>
        <taxon>Tripsacinae</taxon>
        <taxon>Zea</taxon>
    </lineage>
</organism>
<gene>
    <name evidence="1" type="ORF">ZEAMMB73_Zm00001d009735</name>
</gene>
<name>A0A1D6FLE5_MAIZE</name>
<evidence type="ECO:0000313" key="1">
    <source>
        <dbReference type="EMBL" id="AQK92520.1"/>
    </source>
</evidence>
<accession>A0A1D6FLE5</accession>
<reference evidence="1" key="1">
    <citation type="submission" date="2015-12" db="EMBL/GenBank/DDBJ databases">
        <title>Update maize B73 reference genome by single molecule sequencing technologies.</title>
        <authorList>
            <consortium name="Maize Genome Sequencing Project"/>
            <person name="Ware D."/>
        </authorList>
    </citation>
    <scope>NUCLEOTIDE SEQUENCE</scope>
    <source>
        <tissue evidence="1">Seedling</tissue>
    </source>
</reference>
<proteinExistence type="predicted"/>